<dbReference type="PANTHER" id="PTHR43453">
    <property type="entry name" value="RRNA METHYLASE-LIKE"/>
    <property type="match status" value="1"/>
</dbReference>
<accession>A0AAX4P4D1</accession>
<organism evidence="2 3">
    <name type="scientific">Chloropicon roscoffensis</name>
    <dbReference type="NCBI Taxonomy" id="1461544"/>
    <lineage>
        <taxon>Eukaryota</taxon>
        <taxon>Viridiplantae</taxon>
        <taxon>Chlorophyta</taxon>
        <taxon>Chloropicophyceae</taxon>
        <taxon>Chloropicales</taxon>
        <taxon>Chloropicaceae</taxon>
        <taxon>Chloropicon</taxon>
    </lineage>
</organism>
<reference evidence="2 3" key="1">
    <citation type="submission" date="2024-03" db="EMBL/GenBank/DDBJ databases">
        <title>Complete genome sequence of the green alga Chloropicon roscoffensis RCC1871.</title>
        <authorList>
            <person name="Lemieux C."/>
            <person name="Pombert J.-F."/>
            <person name="Otis C."/>
            <person name="Turmel M."/>
        </authorList>
    </citation>
    <scope>NUCLEOTIDE SEQUENCE [LARGE SCALE GENOMIC DNA]</scope>
    <source>
        <strain evidence="2 3">RCC1871</strain>
    </source>
</reference>
<feature type="signal peptide" evidence="1">
    <location>
        <begin position="1"/>
        <end position="17"/>
    </location>
</feature>
<dbReference type="SUPFAM" id="SSF75217">
    <property type="entry name" value="alpha/beta knot"/>
    <property type="match status" value="1"/>
</dbReference>
<dbReference type="Gene3D" id="3.40.1280.10">
    <property type="match status" value="1"/>
</dbReference>
<sequence length="359" mass="41060">MAIAAIAGASLVIAALGRIGLTEHGPGAEPAENMDSPDIPLRKLKRCEAVLRRRLQNVVVVLERSSSTRHYEAVCRTCECLGVQNVWCLEHPPPQQLEKCETEQDLALLEDSFQLPKAGKGIFKKARKFLTVRRFKHSSDFLATCESENLEVWCAHSLARDEYNFDYVGAYGCEDVIRGMSRVQDLRPRDVPRRVALVFCMDENGFSREVIRRSSRHLTYGTGSGVSLDISVGAALVIHRVIHLKRQKRDGLRDRIVDLATGRGREDFKYVYSFPEGKLDRLHRGDLDGKALVQLRERWFRILAKTEYRHEEYKKYIRRPLEPFGDLRPPDQFRQGRICPRIKKRNAAREQQAGFVSAT</sequence>
<name>A0AAX4P4D1_9CHLO</name>
<keyword evidence="1" id="KW-0732">Signal</keyword>
<evidence type="ECO:0000256" key="1">
    <source>
        <dbReference type="SAM" id="SignalP"/>
    </source>
</evidence>
<dbReference type="PANTHER" id="PTHR43453:SF3">
    <property type="entry name" value="TRNA_RRNA METHYLTRANSFERASE SPOU TYPE DOMAIN-CONTAINING PROTEIN"/>
    <property type="match status" value="1"/>
</dbReference>
<dbReference type="AlphaFoldDB" id="A0AAX4P4D1"/>
<dbReference type="Proteomes" id="UP001472866">
    <property type="component" value="Chromosome 03"/>
</dbReference>
<protein>
    <submittedName>
        <fullName evidence="2">tRNA (Guanosine(18)-2'-O)-methyltransferase</fullName>
    </submittedName>
</protein>
<dbReference type="EMBL" id="CP151503">
    <property type="protein sequence ID" value="WZN60500.1"/>
    <property type="molecule type" value="Genomic_DNA"/>
</dbReference>
<feature type="chain" id="PRO_5043802859" evidence="1">
    <location>
        <begin position="18"/>
        <end position="359"/>
    </location>
</feature>
<dbReference type="InterPro" id="IPR033671">
    <property type="entry name" value="TrmH"/>
</dbReference>
<proteinExistence type="predicted"/>
<dbReference type="GO" id="GO:0002938">
    <property type="term" value="P:tRNA guanine ribose methylation"/>
    <property type="evidence" value="ECO:0007669"/>
    <property type="project" value="TreeGrafter"/>
</dbReference>
<dbReference type="InterPro" id="IPR029028">
    <property type="entry name" value="Alpha/beta_knot_MTases"/>
</dbReference>
<evidence type="ECO:0000313" key="2">
    <source>
        <dbReference type="EMBL" id="WZN60500.1"/>
    </source>
</evidence>
<keyword evidence="3" id="KW-1185">Reference proteome</keyword>
<dbReference type="GO" id="GO:0008168">
    <property type="term" value="F:methyltransferase activity"/>
    <property type="evidence" value="ECO:0007669"/>
    <property type="project" value="InterPro"/>
</dbReference>
<gene>
    <name evidence="2" type="ORF">HKI87_03g20340</name>
</gene>
<evidence type="ECO:0000313" key="3">
    <source>
        <dbReference type="Proteomes" id="UP001472866"/>
    </source>
</evidence>
<dbReference type="InterPro" id="IPR029026">
    <property type="entry name" value="tRNA_m1G_MTases_N"/>
</dbReference>